<dbReference type="InterPro" id="IPR006694">
    <property type="entry name" value="Fatty_acid_hydroxylase"/>
</dbReference>
<comment type="caution">
    <text evidence="9">The sequence shown here is derived from an EMBL/GenBank/DDBJ whole genome shotgun (WGS) entry which is preliminary data.</text>
</comment>
<name>A0A1E5Q9M7_9PROT</name>
<keyword evidence="10" id="KW-1185">Reference proteome</keyword>
<evidence type="ECO:0000313" key="9">
    <source>
        <dbReference type="EMBL" id="OEJ68395.1"/>
    </source>
</evidence>
<feature type="transmembrane region" description="Helical" evidence="7">
    <location>
        <begin position="111"/>
        <end position="131"/>
    </location>
</feature>
<evidence type="ECO:0000313" key="10">
    <source>
        <dbReference type="Proteomes" id="UP000095347"/>
    </source>
</evidence>
<accession>A0A1E5Q9M7</accession>
<dbReference type="InterPro" id="IPR051689">
    <property type="entry name" value="Sterol_desaturase/TMEM195"/>
</dbReference>
<feature type="transmembrane region" description="Helical" evidence="7">
    <location>
        <begin position="26"/>
        <end position="44"/>
    </location>
</feature>
<dbReference type="AlphaFoldDB" id="A0A1E5Q9M7"/>
<evidence type="ECO:0000256" key="5">
    <source>
        <dbReference type="ARBA" id="ARBA00023098"/>
    </source>
</evidence>
<evidence type="ECO:0000256" key="6">
    <source>
        <dbReference type="ARBA" id="ARBA00023136"/>
    </source>
</evidence>
<evidence type="ECO:0000256" key="4">
    <source>
        <dbReference type="ARBA" id="ARBA00023002"/>
    </source>
</evidence>
<reference evidence="10" key="1">
    <citation type="submission" date="2016-07" db="EMBL/GenBank/DDBJ databases">
        <authorList>
            <person name="Florea S."/>
            <person name="Webb J.S."/>
            <person name="Jaromczyk J."/>
            <person name="Schardl C.L."/>
        </authorList>
    </citation>
    <scope>NUCLEOTIDE SEQUENCE [LARGE SCALE GENOMIC DNA]</scope>
    <source>
        <strain evidence="10">MV-1</strain>
    </source>
</reference>
<feature type="transmembrane region" description="Helical" evidence="7">
    <location>
        <begin position="195"/>
        <end position="212"/>
    </location>
</feature>
<dbReference type="STRING" id="28181.BEN30_06455"/>
<dbReference type="GO" id="GO:0012505">
    <property type="term" value="C:endomembrane system"/>
    <property type="evidence" value="ECO:0007669"/>
    <property type="project" value="UniProtKB-SubCell"/>
</dbReference>
<gene>
    <name evidence="9" type="ORF">BEN30_06455</name>
</gene>
<evidence type="ECO:0000256" key="3">
    <source>
        <dbReference type="ARBA" id="ARBA00022989"/>
    </source>
</evidence>
<feature type="domain" description="Fatty acid hydroxylase" evidence="8">
    <location>
        <begin position="118"/>
        <end position="266"/>
    </location>
</feature>
<keyword evidence="6 7" id="KW-0472">Membrane</keyword>
<dbReference type="GO" id="GO:0006643">
    <property type="term" value="P:membrane lipid metabolic process"/>
    <property type="evidence" value="ECO:0007669"/>
    <property type="project" value="TreeGrafter"/>
</dbReference>
<dbReference type="Proteomes" id="UP000095347">
    <property type="component" value="Unassembled WGS sequence"/>
</dbReference>
<dbReference type="GO" id="GO:0050479">
    <property type="term" value="F:glyceryl-ether monooxygenase activity"/>
    <property type="evidence" value="ECO:0007669"/>
    <property type="project" value="TreeGrafter"/>
</dbReference>
<keyword evidence="2 7" id="KW-0812">Transmembrane</keyword>
<organism evidence="9 10">
    <name type="scientific">Magnetovibrio blakemorei</name>
    <dbReference type="NCBI Taxonomy" id="28181"/>
    <lineage>
        <taxon>Bacteria</taxon>
        <taxon>Pseudomonadati</taxon>
        <taxon>Pseudomonadota</taxon>
        <taxon>Alphaproteobacteria</taxon>
        <taxon>Rhodospirillales</taxon>
        <taxon>Magnetovibrionaceae</taxon>
        <taxon>Magnetovibrio</taxon>
    </lineage>
</organism>
<dbReference type="GO" id="GO:0008610">
    <property type="term" value="P:lipid biosynthetic process"/>
    <property type="evidence" value="ECO:0007669"/>
    <property type="project" value="InterPro"/>
</dbReference>
<proteinExistence type="predicted"/>
<keyword evidence="3 7" id="KW-1133">Transmembrane helix</keyword>
<evidence type="ECO:0000256" key="2">
    <source>
        <dbReference type="ARBA" id="ARBA00022692"/>
    </source>
</evidence>
<protein>
    <recommendedName>
        <fullName evidence="8">Fatty acid hydroxylase domain-containing protein</fullName>
    </recommendedName>
</protein>
<evidence type="ECO:0000256" key="1">
    <source>
        <dbReference type="ARBA" id="ARBA00004127"/>
    </source>
</evidence>
<sequence length="337" mass="37805">MEIGFDGIGSVFSEVTHVVAGPDTRIWPYYLTVTILIAFFVYLYRRIDQPFLTWLLPKSVYFHPSHIVDLKVFCINRLFLALGLFNMVFLSAYVADSLAGGIGPMLRLDPFSPILISLLLLAAGDFGTYWVHRIHHENSILWPLHALHHSAEVMTPITVYRKHPLYDVISTFVKALLIGAVQGLFLAFFTQDPSFMTVAGVNAGYVLFNVAGSNLRHTHIWLSFGPVLEHLFISPAQHQIHHSLAPKHHNKNYGEVLAIWDWMFGTLYVPCSHETLEFGLADSAGNRLQQPHDSLANSMFIPLRDSGLQLARLVGLRQPAQPAKAEATRPQDTTLAE</sequence>
<feature type="transmembrane region" description="Helical" evidence="7">
    <location>
        <begin position="78"/>
        <end position="99"/>
    </location>
</feature>
<dbReference type="Pfam" id="PF04116">
    <property type="entry name" value="FA_hydroxylase"/>
    <property type="match status" value="1"/>
</dbReference>
<evidence type="ECO:0000256" key="7">
    <source>
        <dbReference type="SAM" id="Phobius"/>
    </source>
</evidence>
<dbReference type="PANTHER" id="PTHR21624:SF1">
    <property type="entry name" value="ALKYLGLYCEROL MONOOXYGENASE"/>
    <property type="match status" value="1"/>
</dbReference>
<comment type="subcellular location">
    <subcellularLocation>
        <location evidence="1">Endomembrane system</location>
        <topology evidence="1">Multi-pass membrane protein</topology>
    </subcellularLocation>
</comment>
<evidence type="ECO:0000259" key="8">
    <source>
        <dbReference type="Pfam" id="PF04116"/>
    </source>
</evidence>
<dbReference type="OrthoDB" id="9770329at2"/>
<keyword evidence="5" id="KW-0443">Lipid metabolism</keyword>
<dbReference type="GO" id="GO:0016020">
    <property type="term" value="C:membrane"/>
    <property type="evidence" value="ECO:0007669"/>
    <property type="project" value="GOC"/>
</dbReference>
<dbReference type="PANTHER" id="PTHR21624">
    <property type="entry name" value="STEROL DESATURASE-RELATED PROTEIN"/>
    <property type="match status" value="1"/>
</dbReference>
<dbReference type="GO" id="GO:0005506">
    <property type="term" value="F:iron ion binding"/>
    <property type="evidence" value="ECO:0007669"/>
    <property type="project" value="InterPro"/>
</dbReference>
<feature type="transmembrane region" description="Helical" evidence="7">
    <location>
        <begin position="171"/>
        <end position="189"/>
    </location>
</feature>
<dbReference type="EMBL" id="MCGG01000014">
    <property type="protein sequence ID" value="OEJ68395.1"/>
    <property type="molecule type" value="Genomic_DNA"/>
</dbReference>
<keyword evidence="4" id="KW-0560">Oxidoreductase</keyword>
<dbReference type="RefSeq" id="WP_139134857.1">
    <property type="nucleotide sequence ID" value="NZ_MCGG01000014.1"/>
</dbReference>